<protein>
    <submittedName>
        <fullName evidence="8">PTS system cellobiose-specific IIA component</fullName>
    </submittedName>
</protein>
<feature type="active site" description="Tele-phosphohistidine intermediate" evidence="5">
    <location>
        <position position="75"/>
    </location>
</feature>
<evidence type="ECO:0000256" key="3">
    <source>
        <dbReference type="ARBA" id="ARBA00022679"/>
    </source>
</evidence>
<keyword evidence="6" id="KW-0460">Magnesium</keyword>
<dbReference type="CDD" id="cd00215">
    <property type="entry name" value="PTS_IIA_lac"/>
    <property type="match status" value="1"/>
</dbReference>
<evidence type="ECO:0000256" key="1">
    <source>
        <dbReference type="ARBA" id="ARBA00022448"/>
    </source>
</evidence>
<feature type="binding site" evidence="6">
    <location>
        <position position="78"/>
    </location>
    <ligand>
        <name>Mg(2+)</name>
        <dbReference type="ChEBI" id="CHEBI:18420"/>
        <note>ligand shared between all trimeric partners</note>
    </ligand>
</feature>
<keyword evidence="4" id="KW-0598">Phosphotransferase system</keyword>
<evidence type="ECO:0000256" key="4">
    <source>
        <dbReference type="ARBA" id="ARBA00022683"/>
    </source>
</evidence>
<dbReference type="GO" id="GO:0009401">
    <property type="term" value="P:phosphoenolpyruvate-dependent sugar phosphotransferase system"/>
    <property type="evidence" value="ECO:0007669"/>
    <property type="project" value="UniProtKB-KW"/>
</dbReference>
<proteinExistence type="predicted"/>
<dbReference type="OrthoDB" id="350602at2"/>
<dbReference type="PROSITE" id="PS51095">
    <property type="entry name" value="PTS_EIIA_TYPE_3"/>
    <property type="match status" value="1"/>
</dbReference>
<evidence type="ECO:0000256" key="2">
    <source>
        <dbReference type="ARBA" id="ARBA00022597"/>
    </source>
</evidence>
<keyword evidence="6" id="KW-0479">Metal-binding</keyword>
<dbReference type="PIRSF" id="PIRSF000699">
    <property type="entry name" value="PTS_IILac_III"/>
    <property type="match status" value="1"/>
</dbReference>
<dbReference type="InterPro" id="IPR036542">
    <property type="entry name" value="PTS_IIA_lac/cel_sf"/>
</dbReference>
<evidence type="ECO:0000313" key="8">
    <source>
        <dbReference type="EMBL" id="TDW14603.1"/>
    </source>
</evidence>
<dbReference type="RefSeq" id="WP_134170610.1">
    <property type="nucleotide sequence ID" value="NZ_SODD01000037.1"/>
</dbReference>
<dbReference type="GO" id="GO:0046872">
    <property type="term" value="F:metal ion binding"/>
    <property type="evidence" value="ECO:0007669"/>
    <property type="project" value="UniProtKB-KW"/>
</dbReference>
<accession>A0A4R7ZAV3</accession>
<evidence type="ECO:0000256" key="6">
    <source>
        <dbReference type="PIRSR" id="PIRSR000699-2"/>
    </source>
</evidence>
<dbReference type="Gene3D" id="1.20.58.80">
    <property type="entry name" value="Phosphotransferase system, lactose/cellobiose-type IIA subunit"/>
    <property type="match status" value="1"/>
</dbReference>
<gene>
    <name evidence="8" type="ORF">EDD63_1372</name>
</gene>
<keyword evidence="2" id="KW-0762">Sugar transport</keyword>
<name>A0A4R7ZAV3_9FIRM</name>
<dbReference type="AlphaFoldDB" id="A0A4R7ZAV3"/>
<dbReference type="GO" id="GO:0016740">
    <property type="term" value="F:transferase activity"/>
    <property type="evidence" value="ECO:0007669"/>
    <property type="project" value="UniProtKB-KW"/>
</dbReference>
<dbReference type="Proteomes" id="UP000294743">
    <property type="component" value="Unassembled WGS sequence"/>
</dbReference>
<reference evidence="8 9" key="1">
    <citation type="submission" date="2019-03" db="EMBL/GenBank/DDBJ databases">
        <title>Genomic Encyclopedia of Type Strains, Phase IV (KMG-IV): sequencing the most valuable type-strain genomes for metagenomic binning, comparative biology and taxonomic classification.</title>
        <authorList>
            <person name="Goeker M."/>
        </authorList>
    </citation>
    <scope>NUCLEOTIDE SEQUENCE [LARGE SCALE GENOMIC DNA]</scope>
    <source>
        <strain evidence="8 9">DSM 28867</strain>
    </source>
</reference>
<sequence>MDIETVSMTLIAHAGEARRLAFEALAKAKTHDFTEADVLIAESEKEVTLSHQGQTDLLINEAKGVSTQVNVLLVHSQDHLMTSMLAIDLIKEMIILYKELSKK</sequence>
<evidence type="ECO:0000256" key="7">
    <source>
        <dbReference type="PROSITE-ProRule" id="PRU00418"/>
    </source>
</evidence>
<organism evidence="8 9">
    <name type="scientific">Breznakia blatticola</name>
    <dbReference type="NCBI Taxonomy" id="1754012"/>
    <lineage>
        <taxon>Bacteria</taxon>
        <taxon>Bacillati</taxon>
        <taxon>Bacillota</taxon>
        <taxon>Erysipelotrichia</taxon>
        <taxon>Erysipelotrichales</taxon>
        <taxon>Erysipelotrichaceae</taxon>
        <taxon>Breznakia</taxon>
    </lineage>
</organism>
<dbReference type="SUPFAM" id="SSF46973">
    <property type="entry name" value="Enzyme IIa from lactose specific PTS, IIa-lac"/>
    <property type="match status" value="1"/>
</dbReference>
<feature type="modified residue" description="Phosphohistidine; by HPr" evidence="7">
    <location>
        <position position="75"/>
    </location>
</feature>
<evidence type="ECO:0000256" key="5">
    <source>
        <dbReference type="PIRSR" id="PIRSR000699-1"/>
    </source>
</evidence>
<keyword evidence="1" id="KW-0813">Transport</keyword>
<comment type="cofactor">
    <cofactor evidence="6">
        <name>Mg(2+)</name>
        <dbReference type="ChEBI" id="CHEBI:18420"/>
    </cofactor>
    <text evidence="6">Binds 1 Mg(2+) ion per trimer.</text>
</comment>
<comment type="caution">
    <text evidence="8">The sequence shown here is derived from an EMBL/GenBank/DDBJ whole genome shotgun (WGS) entry which is preliminary data.</text>
</comment>
<evidence type="ECO:0000313" key="9">
    <source>
        <dbReference type="Proteomes" id="UP000294743"/>
    </source>
</evidence>
<dbReference type="PANTHER" id="PTHR34382:SF7">
    <property type="entry name" value="PTS SYSTEM N,N'-DIACETYLCHITOBIOSE-SPECIFIC EIIA COMPONENT"/>
    <property type="match status" value="1"/>
</dbReference>
<dbReference type="PANTHER" id="PTHR34382">
    <property type="entry name" value="PTS SYSTEM N,N'-DIACETYLCHITOBIOSE-SPECIFIC EIIA COMPONENT"/>
    <property type="match status" value="1"/>
</dbReference>
<keyword evidence="9" id="KW-1185">Reference proteome</keyword>
<dbReference type="InterPro" id="IPR003188">
    <property type="entry name" value="PTS_IIA_lac/cel"/>
</dbReference>
<keyword evidence="3" id="KW-0808">Transferase</keyword>
<dbReference type="EMBL" id="SODD01000037">
    <property type="protein sequence ID" value="TDW14603.1"/>
    <property type="molecule type" value="Genomic_DNA"/>
</dbReference>
<dbReference type="Pfam" id="PF02255">
    <property type="entry name" value="PTS_IIA"/>
    <property type="match status" value="1"/>
</dbReference>